<proteinExistence type="predicted"/>
<name>A0ACB9EXV8_CICIN</name>
<sequence length="146" mass="16276">MLQTMVQFKSGKFTWTIGISKKVTKVVPPLTDDVKDALVKNIRRMTPQPLKTRADIEMKCFQFDGVLHIKDALRKAEAAGNQACPVKIKLVAPPSYVLITQTVDKVAVDALFWCPKCALIHAIKMVIVLMENVFAFLDSMAMIVAK</sequence>
<accession>A0ACB9EXV8</accession>
<reference evidence="1 2" key="2">
    <citation type="journal article" date="2022" name="Mol. Ecol. Resour.">
        <title>The genomes of chicory, endive, great burdock and yacon provide insights into Asteraceae paleo-polyploidization history and plant inulin production.</title>
        <authorList>
            <person name="Fan W."/>
            <person name="Wang S."/>
            <person name="Wang H."/>
            <person name="Wang A."/>
            <person name="Jiang F."/>
            <person name="Liu H."/>
            <person name="Zhao H."/>
            <person name="Xu D."/>
            <person name="Zhang Y."/>
        </authorList>
    </citation>
    <scope>NUCLEOTIDE SEQUENCE [LARGE SCALE GENOMIC DNA]</scope>
    <source>
        <strain evidence="2">cv. Punajuju</strain>
        <tissue evidence="1">Leaves</tissue>
    </source>
</reference>
<dbReference type="EMBL" id="CM042011">
    <property type="protein sequence ID" value="KAI3763536.1"/>
    <property type="molecule type" value="Genomic_DNA"/>
</dbReference>
<comment type="caution">
    <text evidence="1">The sequence shown here is derived from an EMBL/GenBank/DDBJ whole genome shotgun (WGS) entry which is preliminary data.</text>
</comment>
<keyword evidence="2" id="KW-1185">Reference proteome</keyword>
<reference evidence="2" key="1">
    <citation type="journal article" date="2022" name="Mol. Ecol. Resour.">
        <title>The genomes of chicory, endive, great burdock and yacon provide insights into Asteraceae palaeo-polyploidization history and plant inulin production.</title>
        <authorList>
            <person name="Fan W."/>
            <person name="Wang S."/>
            <person name="Wang H."/>
            <person name="Wang A."/>
            <person name="Jiang F."/>
            <person name="Liu H."/>
            <person name="Zhao H."/>
            <person name="Xu D."/>
            <person name="Zhang Y."/>
        </authorList>
    </citation>
    <scope>NUCLEOTIDE SEQUENCE [LARGE SCALE GENOMIC DNA]</scope>
    <source>
        <strain evidence="2">cv. Punajuju</strain>
    </source>
</reference>
<gene>
    <name evidence="1" type="ORF">L2E82_13456</name>
</gene>
<protein>
    <submittedName>
        <fullName evidence="1">Uncharacterized protein</fullName>
    </submittedName>
</protein>
<evidence type="ECO:0000313" key="1">
    <source>
        <dbReference type="EMBL" id="KAI3763536.1"/>
    </source>
</evidence>
<evidence type="ECO:0000313" key="2">
    <source>
        <dbReference type="Proteomes" id="UP001055811"/>
    </source>
</evidence>
<dbReference type="Proteomes" id="UP001055811">
    <property type="component" value="Linkage Group LG03"/>
</dbReference>
<organism evidence="1 2">
    <name type="scientific">Cichorium intybus</name>
    <name type="common">Chicory</name>
    <dbReference type="NCBI Taxonomy" id="13427"/>
    <lineage>
        <taxon>Eukaryota</taxon>
        <taxon>Viridiplantae</taxon>
        <taxon>Streptophyta</taxon>
        <taxon>Embryophyta</taxon>
        <taxon>Tracheophyta</taxon>
        <taxon>Spermatophyta</taxon>
        <taxon>Magnoliopsida</taxon>
        <taxon>eudicotyledons</taxon>
        <taxon>Gunneridae</taxon>
        <taxon>Pentapetalae</taxon>
        <taxon>asterids</taxon>
        <taxon>campanulids</taxon>
        <taxon>Asterales</taxon>
        <taxon>Asteraceae</taxon>
        <taxon>Cichorioideae</taxon>
        <taxon>Cichorieae</taxon>
        <taxon>Cichoriinae</taxon>
        <taxon>Cichorium</taxon>
    </lineage>
</organism>